<dbReference type="EMBL" id="RHHU01000003">
    <property type="protein sequence ID" value="RNB88577.1"/>
    <property type="molecule type" value="Genomic_DNA"/>
</dbReference>
<evidence type="ECO:0000256" key="7">
    <source>
        <dbReference type="RuleBase" id="RU363032"/>
    </source>
</evidence>
<keyword evidence="3" id="KW-1003">Cell membrane</keyword>
<keyword evidence="6 7" id="KW-0472">Membrane</keyword>
<dbReference type="CDD" id="cd06261">
    <property type="entry name" value="TM_PBP2"/>
    <property type="match status" value="1"/>
</dbReference>
<evidence type="ECO:0000256" key="6">
    <source>
        <dbReference type="ARBA" id="ARBA00023136"/>
    </source>
</evidence>
<dbReference type="Pfam" id="PF19300">
    <property type="entry name" value="BPD_transp_1_N"/>
    <property type="match status" value="1"/>
</dbReference>
<feature type="domain" description="ABC transmembrane type-1" evidence="8">
    <location>
        <begin position="120"/>
        <end position="338"/>
    </location>
</feature>
<organism evidence="9 10">
    <name type="scientific">Brevibacillus nitrificans</name>
    <dbReference type="NCBI Taxonomy" id="651560"/>
    <lineage>
        <taxon>Bacteria</taxon>
        <taxon>Bacillati</taxon>
        <taxon>Bacillota</taxon>
        <taxon>Bacilli</taxon>
        <taxon>Bacillales</taxon>
        <taxon>Paenibacillaceae</taxon>
        <taxon>Brevibacillus</taxon>
    </lineage>
</organism>
<feature type="transmembrane region" description="Helical" evidence="7">
    <location>
        <begin position="34"/>
        <end position="55"/>
    </location>
</feature>
<dbReference type="PROSITE" id="PS50928">
    <property type="entry name" value="ABC_TM1"/>
    <property type="match status" value="1"/>
</dbReference>
<feature type="transmembrane region" description="Helical" evidence="7">
    <location>
        <begin position="215"/>
        <end position="233"/>
    </location>
</feature>
<sequence length="351" mass="38971">MLEAGSDQHSTPWNSSEKGANALGNRSKFIWSRLAQMVLTLWIIATILFFIFRLMPGNPLVAYIDPTFTKEQQDILMAQFGLDKPLWMQYLIYLANLVQGELGDSFKFRAPVMEVIWGVLPNTLYLMLFSFVIAYLVGILGGVLLAWKRKTKFETIGIIATLFTRSAPQMWVGMIVLVIFSFHLNWFPSGGASATGVVYASEWEKLTSLSFLKHLFLPSLTAAIYLMGLPLLLMRSNMLDVMGESYVEVARMRGLSERRIMLKYAARNAALPVVTAMAVGIGYALGGNVVIEMVFSWPGLGRLLVNAVSASDYALAQGAFILSAAVMVIMNFVADILYSFLDPRVTFGKGR</sequence>
<gene>
    <name evidence="9" type="ORF">EDM59_05525</name>
</gene>
<name>A0A3M8DNM2_9BACL</name>
<dbReference type="Pfam" id="PF00528">
    <property type="entry name" value="BPD_transp_1"/>
    <property type="match status" value="1"/>
</dbReference>
<comment type="caution">
    <text evidence="9">The sequence shown here is derived from an EMBL/GenBank/DDBJ whole genome shotgun (WGS) entry which is preliminary data.</text>
</comment>
<proteinExistence type="inferred from homology"/>
<dbReference type="InterPro" id="IPR045621">
    <property type="entry name" value="BPD_transp_1_N"/>
</dbReference>
<accession>A0A3M8DNM2</accession>
<keyword evidence="2 7" id="KW-0813">Transport</keyword>
<evidence type="ECO:0000313" key="10">
    <source>
        <dbReference type="Proteomes" id="UP000269573"/>
    </source>
</evidence>
<protein>
    <submittedName>
        <fullName evidence="9">ABC transporter permease</fullName>
    </submittedName>
</protein>
<dbReference type="InterPro" id="IPR035906">
    <property type="entry name" value="MetI-like_sf"/>
</dbReference>
<keyword evidence="10" id="KW-1185">Reference proteome</keyword>
<feature type="transmembrane region" description="Helical" evidence="7">
    <location>
        <begin position="269"/>
        <end position="295"/>
    </location>
</feature>
<dbReference type="SUPFAM" id="SSF161098">
    <property type="entry name" value="MetI-like"/>
    <property type="match status" value="1"/>
</dbReference>
<dbReference type="PANTHER" id="PTHR43163:SF6">
    <property type="entry name" value="DIPEPTIDE TRANSPORT SYSTEM PERMEASE PROTEIN DPPB-RELATED"/>
    <property type="match status" value="1"/>
</dbReference>
<dbReference type="InterPro" id="IPR000515">
    <property type="entry name" value="MetI-like"/>
</dbReference>
<dbReference type="GO" id="GO:0005886">
    <property type="term" value="C:plasma membrane"/>
    <property type="evidence" value="ECO:0007669"/>
    <property type="project" value="UniProtKB-SubCell"/>
</dbReference>
<dbReference type="AlphaFoldDB" id="A0A3M8DNM2"/>
<evidence type="ECO:0000256" key="5">
    <source>
        <dbReference type="ARBA" id="ARBA00022989"/>
    </source>
</evidence>
<keyword evidence="5 7" id="KW-1133">Transmembrane helix</keyword>
<evidence type="ECO:0000256" key="1">
    <source>
        <dbReference type="ARBA" id="ARBA00004651"/>
    </source>
</evidence>
<evidence type="ECO:0000256" key="3">
    <source>
        <dbReference type="ARBA" id="ARBA00022475"/>
    </source>
</evidence>
<feature type="transmembrane region" description="Helical" evidence="7">
    <location>
        <begin position="124"/>
        <end position="147"/>
    </location>
</feature>
<dbReference type="Proteomes" id="UP000269573">
    <property type="component" value="Unassembled WGS sequence"/>
</dbReference>
<evidence type="ECO:0000256" key="2">
    <source>
        <dbReference type="ARBA" id="ARBA00022448"/>
    </source>
</evidence>
<reference evidence="9 10" key="1">
    <citation type="submission" date="2018-10" db="EMBL/GenBank/DDBJ databases">
        <title>Phylogenomics of Brevibacillus.</title>
        <authorList>
            <person name="Dunlap C."/>
        </authorList>
    </citation>
    <scope>NUCLEOTIDE SEQUENCE [LARGE SCALE GENOMIC DNA]</scope>
    <source>
        <strain evidence="9 10">JCM 15774</strain>
    </source>
</reference>
<dbReference type="Gene3D" id="1.10.3720.10">
    <property type="entry name" value="MetI-like"/>
    <property type="match status" value="1"/>
</dbReference>
<feature type="transmembrane region" description="Helical" evidence="7">
    <location>
        <begin position="168"/>
        <end position="187"/>
    </location>
</feature>
<keyword evidence="4 7" id="KW-0812">Transmembrane</keyword>
<comment type="similarity">
    <text evidence="7">Belongs to the binding-protein-dependent transport system permease family.</text>
</comment>
<dbReference type="GO" id="GO:0055085">
    <property type="term" value="P:transmembrane transport"/>
    <property type="evidence" value="ECO:0007669"/>
    <property type="project" value="InterPro"/>
</dbReference>
<evidence type="ECO:0000259" key="8">
    <source>
        <dbReference type="PROSITE" id="PS50928"/>
    </source>
</evidence>
<feature type="transmembrane region" description="Helical" evidence="7">
    <location>
        <begin position="315"/>
        <end position="341"/>
    </location>
</feature>
<dbReference type="PANTHER" id="PTHR43163">
    <property type="entry name" value="DIPEPTIDE TRANSPORT SYSTEM PERMEASE PROTEIN DPPB-RELATED"/>
    <property type="match status" value="1"/>
</dbReference>
<evidence type="ECO:0000256" key="4">
    <source>
        <dbReference type="ARBA" id="ARBA00022692"/>
    </source>
</evidence>
<evidence type="ECO:0000313" key="9">
    <source>
        <dbReference type="EMBL" id="RNB88577.1"/>
    </source>
</evidence>
<comment type="subcellular location">
    <subcellularLocation>
        <location evidence="1 7">Cell membrane</location>
        <topology evidence="1 7">Multi-pass membrane protein</topology>
    </subcellularLocation>
</comment>